<dbReference type="GO" id="GO:0005930">
    <property type="term" value="C:axoneme"/>
    <property type="evidence" value="ECO:0007669"/>
    <property type="project" value="TreeGrafter"/>
</dbReference>
<organism evidence="8 9">
    <name type="scientific">Allacma fusca</name>
    <dbReference type="NCBI Taxonomy" id="39272"/>
    <lineage>
        <taxon>Eukaryota</taxon>
        <taxon>Metazoa</taxon>
        <taxon>Ecdysozoa</taxon>
        <taxon>Arthropoda</taxon>
        <taxon>Hexapoda</taxon>
        <taxon>Collembola</taxon>
        <taxon>Symphypleona</taxon>
        <taxon>Sminthuridae</taxon>
        <taxon>Allacma</taxon>
    </lineage>
</organism>
<evidence type="ECO:0000313" key="9">
    <source>
        <dbReference type="Proteomes" id="UP000708208"/>
    </source>
</evidence>
<dbReference type="AlphaFoldDB" id="A0A8J2PXP9"/>
<dbReference type="PANTHER" id="PTHR45870:SF2">
    <property type="entry name" value="TUBULIN MONOGLYCYLASE TTLL3"/>
    <property type="match status" value="1"/>
</dbReference>
<dbReference type="PROSITE" id="PS51221">
    <property type="entry name" value="TTL"/>
    <property type="match status" value="1"/>
</dbReference>
<evidence type="ECO:0000256" key="5">
    <source>
        <dbReference type="ARBA" id="ARBA00022840"/>
    </source>
</evidence>
<evidence type="ECO:0000256" key="3">
    <source>
        <dbReference type="ARBA" id="ARBA00022598"/>
    </source>
</evidence>
<dbReference type="GO" id="GO:0005524">
    <property type="term" value="F:ATP binding"/>
    <property type="evidence" value="ECO:0007669"/>
    <property type="project" value="UniProtKB-KW"/>
</dbReference>
<protein>
    <recommendedName>
        <fullName evidence="10">Tubulin glycylase 3A</fullName>
    </recommendedName>
</protein>
<feature type="region of interest" description="Disordered" evidence="7">
    <location>
        <begin position="658"/>
        <end position="717"/>
    </location>
</feature>
<proteinExistence type="predicted"/>
<accession>A0A8J2PXP9</accession>
<evidence type="ECO:0000256" key="1">
    <source>
        <dbReference type="ARBA" id="ARBA00004245"/>
    </source>
</evidence>
<sequence>MDGGLGLHYKNASLSRRSLAVEQRRAKFADDTIENSNTKSLAKRNLSHGNLNSNINSSSKHRLWSNTSIGSAYQEYFPELPISKQTYLIRSFNEIKEVVLSHMAKSPVGIKPLDRSEAFRAHVRQAIMENKIFACSPRYPAIRKALERRGWVEKIEYDFSSAENSSRTSLICSNNFSPHSDEDELDWSWMNRILRNYPPDFIFKYWRDKLVWELLLPGQILNQHVKSHFTNKISITDRIQESHWISEEGLAHSVFPRCYRLSDEEEQTAFIDDYRLTACLSLLEWVVQAYESGGDSGLIGTYGSPSICVDIAASHVNNYVRIRKHEDLDTQIGSNTPIMWDVFLSRYHNAVFHKRKLTLDNGQTSLKDKYEAAKTALTSAKRFWPQRNIDGKLCMWICKPGAQARGRGIVVMNLLDKILNLLIESPSLQWVVQKYIERPLLVRKTKFDIRQWFLVSNWRPVTVWFYKECYLRFCSKPFDIENFHESIHLCNNVVQSRYDISKSRDPTLPRENMWDSKTFENYLSSIGQNNFWSEKICPGMKQGILAVLLATENHIEEDSRRNCFEIYGADFMLSDDFTPWIIEINRSPCMEYTTDVTSRMCRQCLEDCIKVIIDRRENPTADTGLFELIYQGESSSMPFKSQDPNEVNLIVRGKGIHQSETTSTKLPSGNNTSASRALISKQKSMTINKLNVGPNSGAPSKQQITEDKTPTLFNSQS</sequence>
<comment type="caution">
    <text evidence="8">The sequence shown here is derived from an EMBL/GenBank/DDBJ whole genome shotgun (WGS) entry which is preliminary data.</text>
</comment>
<keyword evidence="6" id="KW-0206">Cytoskeleton</keyword>
<keyword evidence="5" id="KW-0067">ATP-binding</keyword>
<keyword evidence="9" id="KW-1185">Reference proteome</keyword>
<gene>
    <name evidence="8" type="ORF">AFUS01_LOCUS46473</name>
</gene>
<dbReference type="Proteomes" id="UP000708208">
    <property type="component" value="Unassembled WGS sequence"/>
</dbReference>
<reference evidence="8" key="1">
    <citation type="submission" date="2021-06" db="EMBL/GenBank/DDBJ databases">
        <authorList>
            <person name="Hodson N. C."/>
            <person name="Mongue J. A."/>
            <person name="Jaron S. K."/>
        </authorList>
    </citation>
    <scope>NUCLEOTIDE SEQUENCE</scope>
</reference>
<evidence type="ECO:0000256" key="7">
    <source>
        <dbReference type="SAM" id="MobiDB-lite"/>
    </source>
</evidence>
<dbReference type="InterPro" id="IPR051437">
    <property type="entry name" value="TTLL_monoglycylase"/>
</dbReference>
<dbReference type="GO" id="GO:0060271">
    <property type="term" value="P:cilium assembly"/>
    <property type="evidence" value="ECO:0007669"/>
    <property type="project" value="TreeGrafter"/>
</dbReference>
<keyword evidence="4" id="KW-0547">Nucleotide-binding</keyword>
<dbReference type="InterPro" id="IPR004344">
    <property type="entry name" value="TTL/TTLL_fam"/>
</dbReference>
<dbReference type="GO" id="GO:0003341">
    <property type="term" value="P:cilium movement"/>
    <property type="evidence" value="ECO:0007669"/>
    <property type="project" value="TreeGrafter"/>
</dbReference>
<comment type="subcellular location">
    <subcellularLocation>
        <location evidence="1">Cytoplasm</location>
        <location evidence="1">Cytoskeleton</location>
    </subcellularLocation>
</comment>
<dbReference type="EMBL" id="CAJVCH010571371">
    <property type="protein sequence ID" value="CAG7837344.1"/>
    <property type="molecule type" value="Genomic_DNA"/>
</dbReference>
<dbReference type="PANTHER" id="PTHR45870">
    <property type="entry name" value="TUBULIN MONOGLYCYLASE TTLL3"/>
    <property type="match status" value="1"/>
</dbReference>
<dbReference type="OrthoDB" id="202825at2759"/>
<dbReference type="GO" id="GO:0070736">
    <property type="term" value="F:protein-glycine ligase activity, initiating"/>
    <property type="evidence" value="ECO:0007669"/>
    <property type="project" value="TreeGrafter"/>
</dbReference>
<evidence type="ECO:0000256" key="4">
    <source>
        <dbReference type="ARBA" id="ARBA00022741"/>
    </source>
</evidence>
<feature type="compositionally biased region" description="Polar residues" evidence="7">
    <location>
        <begin position="658"/>
        <end position="703"/>
    </location>
</feature>
<dbReference type="GO" id="GO:0015630">
    <property type="term" value="C:microtubule cytoskeleton"/>
    <property type="evidence" value="ECO:0007669"/>
    <property type="project" value="TreeGrafter"/>
</dbReference>
<keyword evidence="3" id="KW-0436">Ligase</keyword>
<keyword evidence="2" id="KW-0963">Cytoplasm</keyword>
<name>A0A8J2PXP9_9HEXA</name>
<evidence type="ECO:0008006" key="10">
    <source>
        <dbReference type="Google" id="ProtNLM"/>
    </source>
</evidence>
<dbReference type="FunFam" id="3.30.470.20:FF:000032">
    <property type="entry name" value="tubulin monoglycylase TTLL3 isoform X2"/>
    <property type="match status" value="1"/>
</dbReference>
<evidence type="ECO:0000256" key="6">
    <source>
        <dbReference type="ARBA" id="ARBA00023212"/>
    </source>
</evidence>
<evidence type="ECO:0000313" key="8">
    <source>
        <dbReference type="EMBL" id="CAG7837344.1"/>
    </source>
</evidence>
<evidence type="ECO:0000256" key="2">
    <source>
        <dbReference type="ARBA" id="ARBA00022490"/>
    </source>
</evidence>
<dbReference type="Pfam" id="PF03133">
    <property type="entry name" value="TTL"/>
    <property type="match status" value="1"/>
</dbReference>